<reference evidence="1" key="1">
    <citation type="journal article" date="2021" name="PeerJ">
        <title>Extensive microbial diversity within the chicken gut microbiome revealed by metagenomics and culture.</title>
        <authorList>
            <person name="Gilroy R."/>
            <person name="Ravi A."/>
            <person name="Getino M."/>
            <person name="Pursley I."/>
            <person name="Horton D.L."/>
            <person name="Alikhan N.F."/>
            <person name="Baker D."/>
            <person name="Gharbi K."/>
            <person name="Hall N."/>
            <person name="Watson M."/>
            <person name="Adriaenssens E.M."/>
            <person name="Foster-Nyarko E."/>
            <person name="Jarju S."/>
            <person name="Secka A."/>
            <person name="Antonio M."/>
            <person name="Oren A."/>
            <person name="Chaudhuri R.R."/>
            <person name="La Ragione R."/>
            <person name="Hildebrand F."/>
            <person name="Pallen M.J."/>
        </authorList>
    </citation>
    <scope>NUCLEOTIDE SEQUENCE</scope>
    <source>
        <strain evidence="1">ChiHecec2B26-446</strain>
    </source>
</reference>
<reference evidence="1" key="2">
    <citation type="submission" date="2021-04" db="EMBL/GenBank/DDBJ databases">
        <authorList>
            <person name="Gilroy R."/>
        </authorList>
    </citation>
    <scope>NUCLEOTIDE SEQUENCE</scope>
    <source>
        <strain evidence="1">ChiHecec2B26-446</strain>
    </source>
</reference>
<dbReference type="EMBL" id="DXHV01000080">
    <property type="protein sequence ID" value="HIW01405.1"/>
    <property type="molecule type" value="Genomic_DNA"/>
</dbReference>
<protein>
    <submittedName>
        <fullName evidence="1">Uncharacterized protein</fullName>
    </submittedName>
</protein>
<organism evidence="1 2">
    <name type="scientific">Candidatus Desulfovibrio intestinipullorum</name>
    <dbReference type="NCBI Taxonomy" id="2838536"/>
    <lineage>
        <taxon>Bacteria</taxon>
        <taxon>Pseudomonadati</taxon>
        <taxon>Thermodesulfobacteriota</taxon>
        <taxon>Desulfovibrionia</taxon>
        <taxon>Desulfovibrionales</taxon>
        <taxon>Desulfovibrionaceae</taxon>
        <taxon>Desulfovibrio</taxon>
    </lineage>
</organism>
<sequence>MAFFAPRSAQTTIPCPSCNGKLTIERSCREAHMRCPSCRKTYPLASFIKRADKAMEEFLENCYVDRI</sequence>
<evidence type="ECO:0000313" key="2">
    <source>
        <dbReference type="Proteomes" id="UP000886752"/>
    </source>
</evidence>
<gene>
    <name evidence="1" type="ORF">H9894_09520</name>
</gene>
<name>A0A9D1PXI2_9BACT</name>
<comment type="caution">
    <text evidence="1">The sequence shown here is derived from an EMBL/GenBank/DDBJ whole genome shotgun (WGS) entry which is preliminary data.</text>
</comment>
<dbReference type="AlphaFoldDB" id="A0A9D1PXI2"/>
<dbReference type="NCBIfam" id="NF041197">
    <property type="entry name" value="CxxC_Se_CxxC"/>
    <property type="match status" value="1"/>
</dbReference>
<evidence type="ECO:0000313" key="1">
    <source>
        <dbReference type="EMBL" id="HIW01405.1"/>
    </source>
</evidence>
<dbReference type="Proteomes" id="UP000886752">
    <property type="component" value="Unassembled WGS sequence"/>
</dbReference>
<proteinExistence type="predicted"/>
<accession>A0A9D1PXI2</accession>